<dbReference type="OrthoDB" id="6280085at2759"/>
<name>L1K4T8_GUITC</name>
<evidence type="ECO:0000313" key="5">
    <source>
        <dbReference type="EnsemblProtists" id="EKX55358"/>
    </source>
</evidence>
<dbReference type="InterPro" id="IPR002048">
    <property type="entry name" value="EF_hand_dom"/>
</dbReference>
<dbReference type="EnsemblProtists" id="EKX55358">
    <property type="protein sequence ID" value="EKX55358"/>
    <property type="gene ID" value="GUITHDRAFT_160445"/>
</dbReference>
<dbReference type="RefSeq" id="XP_005842338.1">
    <property type="nucleotide sequence ID" value="XM_005842281.1"/>
</dbReference>
<reference evidence="5" key="3">
    <citation type="submission" date="2015-06" db="UniProtKB">
        <authorList>
            <consortium name="EnsemblProtists"/>
        </authorList>
    </citation>
    <scope>IDENTIFICATION</scope>
</reference>
<feature type="domain" description="EF-hand" evidence="3">
    <location>
        <begin position="219"/>
        <end position="254"/>
    </location>
</feature>
<evidence type="ECO:0000256" key="2">
    <source>
        <dbReference type="SAM" id="Coils"/>
    </source>
</evidence>
<dbReference type="GeneID" id="17312070"/>
<dbReference type="PROSITE" id="PS00018">
    <property type="entry name" value="EF_HAND_1"/>
    <property type="match status" value="1"/>
</dbReference>
<dbReference type="KEGG" id="gtt:GUITHDRAFT_160445"/>
<evidence type="ECO:0000259" key="3">
    <source>
        <dbReference type="PROSITE" id="PS50222"/>
    </source>
</evidence>
<dbReference type="Proteomes" id="UP000011087">
    <property type="component" value="Unassembled WGS sequence"/>
</dbReference>
<dbReference type="HOGENOM" id="CLU_797971_0_0_1"/>
<sequence>MAATAIVTCTPTSCYQAPSSLRPSSLSCPRPVCLHTQVTQLDASRPTTRRSLARASSANGNVELHDEMLQKEVKRVIERFNLPEDEALRIAIQICERKASVQAQRSVLVESDENRVEASEEPPTKEETIAIPSIIASDPFETTVRHPEDCPVSVEPYSDLHLKSQKQPGKKQRQFEKIEQWKEMARSQEELTEELAEEKQRRLNQWKDKAELFKSRVSRTNEAVFDVFLEYDSSGDGTMSKEDLRSALAEFDIRLPPETLQSILDDLDLVEGDRLTANELQRIVQRYKPYLAVWFSSESAQEVLDVMSDQFIRMSNFMKRNFQIQFQRYDTVKKLQEELSKTSKEEQQ</sequence>
<protein>
    <recommendedName>
        <fullName evidence="3">EF-hand domain-containing protein</fullName>
    </recommendedName>
</protein>
<reference evidence="4 6" key="1">
    <citation type="journal article" date="2012" name="Nature">
        <title>Algal genomes reveal evolutionary mosaicism and the fate of nucleomorphs.</title>
        <authorList>
            <consortium name="DOE Joint Genome Institute"/>
            <person name="Curtis B.A."/>
            <person name="Tanifuji G."/>
            <person name="Burki F."/>
            <person name="Gruber A."/>
            <person name="Irimia M."/>
            <person name="Maruyama S."/>
            <person name="Arias M.C."/>
            <person name="Ball S.G."/>
            <person name="Gile G.H."/>
            <person name="Hirakawa Y."/>
            <person name="Hopkins J.F."/>
            <person name="Kuo A."/>
            <person name="Rensing S.A."/>
            <person name="Schmutz J."/>
            <person name="Symeonidi A."/>
            <person name="Elias M."/>
            <person name="Eveleigh R.J."/>
            <person name="Herman E.K."/>
            <person name="Klute M.J."/>
            <person name="Nakayama T."/>
            <person name="Obornik M."/>
            <person name="Reyes-Prieto A."/>
            <person name="Armbrust E.V."/>
            <person name="Aves S.J."/>
            <person name="Beiko R.G."/>
            <person name="Coutinho P."/>
            <person name="Dacks J.B."/>
            <person name="Durnford D.G."/>
            <person name="Fast N.M."/>
            <person name="Green B.R."/>
            <person name="Grisdale C.J."/>
            <person name="Hempel F."/>
            <person name="Henrissat B."/>
            <person name="Hoppner M.P."/>
            <person name="Ishida K."/>
            <person name="Kim E."/>
            <person name="Koreny L."/>
            <person name="Kroth P.G."/>
            <person name="Liu Y."/>
            <person name="Malik S.B."/>
            <person name="Maier U.G."/>
            <person name="McRose D."/>
            <person name="Mock T."/>
            <person name="Neilson J.A."/>
            <person name="Onodera N.T."/>
            <person name="Poole A.M."/>
            <person name="Pritham E.J."/>
            <person name="Richards T.A."/>
            <person name="Rocap G."/>
            <person name="Roy S.W."/>
            <person name="Sarai C."/>
            <person name="Schaack S."/>
            <person name="Shirato S."/>
            <person name="Slamovits C.H."/>
            <person name="Spencer D.F."/>
            <person name="Suzuki S."/>
            <person name="Worden A.Z."/>
            <person name="Zauner S."/>
            <person name="Barry K."/>
            <person name="Bell C."/>
            <person name="Bharti A.K."/>
            <person name="Crow J.A."/>
            <person name="Grimwood J."/>
            <person name="Kramer R."/>
            <person name="Lindquist E."/>
            <person name="Lucas S."/>
            <person name="Salamov A."/>
            <person name="McFadden G.I."/>
            <person name="Lane C.E."/>
            <person name="Keeling P.J."/>
            <person name="Gray M.W."/>
            <person name="Grigoriev I.V."/>
            <person name="Archibald J.M."/>
        </authorList>
    </citation>
    <scope>NUCLEOTIDE SEQUENCE</scope>
    <source>
        <strain evidence="4 6">CCMP2712</strain>
    </source>
</reference>
<dbReference type="EMBL" id="JH992965">
    <property type="protein sequence ID" value="EKX55358.1"/>
    <property type="molecule type" value="Genomic_DNA"/>
</dbReference>
<dbReference type="PaxDb" id="55529-EKX55358"/>
<reference evidence="6" key="2">
    <citation type="submission" date="2012-11" db="EMBL/GenBank/DDBJ databases">
        <authorList>
            <person name="Kuo A."/>
            <person name="Curtis B.A."/>
            <person name="Tanifuji G."/>
            <person name="Burki F."/>
            <person name="Gruber A."/>
            <person name="Irimia M."/>
            <person name="Maruyama S."/>
            <person name="Arias M.C."/>
            <person name="Ball S.G."/>
            <person name="Gile G.H."/>
            <person name="Hirakawa Y."/>
            <person name="Hopkins J.F."/>
            <person name="Rensing S.A."/>
            <person name="Schmutz J."/>
            <person name="Symeonidi A."/>
            <person name="Elias M."/>
            <person name="Eveleigh R.J."/>
            <person name="Herman E.K."/>
            <person name="Klute M.J."/>
            <person name="Nakayama T."/>
            <person name="Obornik M."/>
            <person name="Reyes-Prieto A."/>
            <person name="Armbrust E.V."/>
            <person name="Aves S.J."/>
            <person name="Beiko R.G."/>
            <person name="Coutinho P."/>
            <person name="Dacks J.B."/>
            <person name="Durnford D.G."/>
            <person name="Fast N.M."/>
            <person name="Green B.R."/>
            <person name="Grisdale C."/>
            <person name="Hempe F."/>
            <person name="Henrissat B."/>
            <person name="Hoppner M.P."/>
            <person name="Ishida K.-I."/>
            <person name="Kim E."/>
            <person name="Koreny L."/>
            <person name="Kroth P.G."/>
            <person name="Liu Y."/>
            <person name="Malik S.-B."/>
            <person name="Maier U.G."/>
            <person name="McRose D."/>
            <person name="Mock T."/>
            <person name="Neilson J.A."/>
            <person name="Onodera N.T."/>
            <person name="Poole A.M."/>
            <person name="Pritham E.J."/>
            <person name="Richards T.A."/>
            <person name="Rocap G."/>
            <person name="Roy S.W."/>
            <person name="Sarai C."/>
            <person name="Schaack S."/>
            <person name="Shirato S."/>
            <person name="Slamovits C.H."/>
            <person name="Spencer D.F."/>
            <person name="Suzuki S."/>
            <person name="Worden A.Z."/>
            <person name="Zauner S."/>
            <person name="Barry K."/>
            <person name="Bell C."/>
            <person name="Bharti A.K."/>
            <person name="Crow J.A."/>
            <person name="Grimwood J."/>
            <person name="Kramer R."/>
            <person name="Lindquist E."/>
            <person name="Lucas S."/>
            <person name="Salamov A."/>
            <person name="McFadden G.I."/>
            <person name="Lane C.E."/>
            <person name="Keeling P.J."/>
            <person name="Gray M.W."/>
            <person name="Grigoriev I.V."/>
            <person name="Archibald J.M."/>
        </authorList>
    </citation>
    <scope>NUCLEOTIDE SEQUENCE</scope>
    <source>
        <strain evidence="6">CCMP2712</strain>
    </source>
</reference>
<keyword evidence="1" id="KW-0106">Calcium</keyword>
<evidence type="ECO:0000256" key="1">
    <source>
        <dbReference type="ARBA" id="ARBA00022837"/>
    </source>
</evidence>
<dbReference type="GO" id="GO:0005509">
    <property type="term" value="F:calcium ion binding"/>
    <property type="evidence" value="ECO:0007669"/>
    <property type="project" value="InterPro"/>
</dbReference>
<keyword evidence="6" id="KW-1185">Reference proteome</keyword>
<gene>
    <name evidence="4" type="ORF">GUITHDRAFT_160445</name>
</gene>
<dbReference type="InterPro" id="IPR018247">
    <property type="entry name" value="EF_Hand_1_Ca_BS"/>
</dbReference>
<dbReference type="InterPro" id="IPR011992">
    <property type="entry name" value="EF-hand-dom_pair"/>
</dbReference>
<dbReference type="AlphaFoldDB" id="L1K4T8"/>
<dbReference type="Gene3D" id="1.10.238.10">
    <property type="entry name" value="EF-hand"/>
    <property type="match status" value="1"/>
</dbReference>
<feature type="coiled-coil region" evidence="2">
    <location>
        <begin position="178"/>
        <end position="216"/>
    </location>
</feature>
<organism evidence="4">
    <name type="scientific">Guillardia theta (strain CCMP2712)</name>
    <name type="common">Cryptophyte</name>
    <dbReference type="NCBI Taxonomy" id="905079"/>
    <lineage>
        <taxon>Eukaryota</taxon>
        <taxon>Cryptophyceae</taxon>
        <taxon>Pyrenomonadales</taxon>
        <taxon>Geminigeraceae</taxon>
        <taxon>Guillardia</taxon>
    </lineage>
</organism>
<evidence type="ECO:0000313" key="4">
    <source>
        <dbReference type="EMBL" id="EKX55358.1"/>
    </source>
</evidence>
<dbReference type="SUPFAM" id="SSF47473">
    <property type="entry name" value="EF-hand"/>
    <property type="match status" value="1"/>
</dbReference>
<keyword evidence="2" id="KW-0175">Coiled coil</keyword>
<accession>L1K4T8</accession>
<evidence type="ECO:0000313" key="6">
    <source>
        <dbReference type="Proteomes" id="UP000011087"/>
    </source>
</evidence>
<dbReference type="PROSITE" id="PS50222">
    <property type="entry name" value="EF_HAND_2"/>
    <property type="match status" value="1"/>
</dbReference>
<proteinExistence type="predicted"/>